<evidence type="ECO:0000313" key="2">
    <source>
        <dbReference type="EMBL" id="ORY01766.1"/>
    </source>
</evidence>
<dbReference type="InParanoid" id="A0A1Y1YUX6"/>
<sequence length="118" mass="12925">MPDSSRFVAPGAIRAFEFGPVDGEEALAWVMDIDALVKGFLEAALVGALGEALVELLTGAFWYLGTPMNKNKMEPMLSQKQLDFRNTFDGFHVKIVLGEMYPTLSYGLSPIQGDHVSE</sequence>
<reference evidence="2 3" key="1">
    <citation type="submission" date="2016-07" db="EMBL/GenBank/DDBJ databases">
        <title>Pervasive Adenine N6-methylation of Active Genes in Fungi.</title>
        <authorList>
            <consortium name="DOE Joint Genome Institute"/>
            <person name="Mondo S.J."/>
            <person name="Dannebaum R.O."/>
            <person name="Kuo R.C."/>
            <person name="Labutti K."/>
            <person name="Haridas S."/>
            <person name="Kuo A."/>
            <person name="Salamov A."/>
            <person name="Ahrendt S.R."/>
            <person name="Lipzen A."/>
            <person name="Sullivan W."/>
            <person name="Andreopoulos W.B."/>
            <person name="Clum A."/>
            <person name="Lindquist E."/>
            <person name="Daum C."/>
            <person name="Ramamoorthy G.K."/>
            <person name="Gryganskyi A."/>
            <person name="Culley D."/>
            <person name="Magnuson J.K."/>
            <person name="James T.Y."/>
            <person name="O'Malley M.A."/>
            <person name="Stajich J.E."/>
            <person name="Spatafora J.W."/>
            <person name="Visel A."/>
            <person name="Grigoriev I.V."/>
        </authorList>
    </citation>
    <scope>NUCLEOTIDE SEQUENCE [LARGE SCALE GENOMIC DNA]</scope>
    <source>
        <strain evidence="2 3">CBS 931.73</strain>
    </source>
</reference>
<protein>
    <submittedName>
        <fullName evidence="2">Uncharacterized protein</fullName>
    </submittedName>
</protein>
<comment type="caution">
    <text evidence="2">The sequence shown here is derived from an EMBL/GenBank/DDBJ whole genome shotgun (WGS) entry which is preliminary data.</text>
</comment>
<feature type="transmembrane region" description="Helical" evidence="1">
    <location>
        <begin position="43"/>
        <end position="64"/>
    </location>
</feature>
<proteinExistence type="predicted"/>
<dbReference type="Proteomes" id="UP000193498">
    <property type="component" value="Unassembled WGS sequence"/>
</dbReference>
<gene>
    <name evidence="2" type="ORF">K493DRAFT_298209</name>
</gene>
<evidence type="ECO:0000256" key="1">
    <source>
        <dbReference type="SAM" id="Phobius"/>
    </source>
</evidence>
<dbReference type="EMBL" id="MCFE01000065">
    <property type="protein sequence ID" value="ORY01766.1"/>
    <property type="molecule type" value="Genomic_DNA"/>
</dbReference>
<accession>A0A1Y1YUX6</accession>
<organism evidence="2 3">
    <name type="scientific">Basidiobolus meristosporus CBS 931.73</name>
    <dbReference type="NCBI Taxonomy" id="1314790"/>
    <lineage>
        <taxon>Eukaryota</taxon>
        <taxon>Fungi</taxon>
        <taxon>Fungi incertae sedis</taxon>
        <taxon>Zoopagomycota</taxon>
        <taxon>Entomophthoromycotina</taxon>
        <taxon>Basidiobolomycetes</taxon>
        <taxon>Basidiobolales</taxon>
        <taxon>Basidiobolaceae</taxon>
        <taxon>Basidiobolus</taxon>
    </lineage>
</organism>
<keyword evidence="1" id="KW-0472">Membrane</keyword>
<name>A0A1Y1YUX6_9FUNG</name>
<evidence type="ECO:0000313" key="3">
    <source>
        <dbReference type="Proteomes" id="UP000193498"/>
    </source>
</evidence>
<keyword evidence="3" id="KW-1185">Reference proteome</keyword>
<dbReference type="AlphaFoldDB" id="A0A1Y1YUX6"/>
<keyword evidence="1" id="KW-1133">Transmembrane helix</keyword>
<keyword evidence="1" id="KW-0812">Transmembrane</keyword>